<evidence type="ECO:0000256" key="2">
    <source>
        <dbReference type="ARBA" id="ARBA00004477"/>
    </source>
</evidence>
<reference evidence="20 21" key="1">
    <citation type="submission" date="2016-03" db="EMBL/GenBank/DDBJ databases">
        <title>How can Kluyveromyces marxianus grow so fast - potential evolutionary course in Saccharomyces Complex revealed by comparative genomics.</title>
        <authorList>
            <person name="Mo W."/>
            <person name="Lu W."/>
            <person name="Yang X."/>
            <person name="Qi J."/>
            <person name="Lv H."/>
        </authorList>
    </citation>
    <scope>NUCLEOTIDE SEQUENCE [LARGE SCALE GENOMIC DNA]</scope>
    <source>
        <strain evidence="20 21">FIM1</strain>
    </source>
</reference>
<comment type="cofactor">
    <cofactor evidence="1">
        <name>Mg(2+)</name>
        <dbReference type="ChEBI" id="CHEBI:18420"/>
    </cofactor>
</comment>
<evidence type="ECO:0000256" key="4">
    <source>
        <dbReference type="ARBA" id="ARBA00009317"/>
    </source>
</evidence>
<dbReference type="InterPro" id="IPR033895">
    <property type="entry name" value="GPT"/>
</dbReference>
<evidence type="ECO:0000256" key="18">
    <source>
        <dbReference type="ARBA" id="ARBA00045078"/>
    </source>
</evidence>
<feature type="transmembrane region" description="Helical" evidence="19">
    <location>
        <begin position="197"/>
        <end position="217"/>
    </location>
</feature>
<organism evidence="20 21">
    <name type="scientific">Kluyveromyces marxianus</name>
    <name type="common">Yeast</name>
    <name type="synonym">Candida kefyr</name>
    <dbReference type="NCBI Taxonomy" id="4911"/>
    <lineage>
        <taxon>Eukaryota</taxon>
        <taxon>Fungi</taxon>
        <taxon>Dikarya</taxon>
        <taxon>Ascomycota</taxon>
        <taxon>Saccharomycotina</taxon>
        <taxon>Saccharomycetes</taxon>
        <taxon>Saccharomycetales</taxon>
        <taxon>Saccharomycetaceae</taxon>
        <taxon>Kluyveromyces</taxon>
    </lineage>
</organism>
<keyword evidence="9 19" id="KW-0812">Transmembrane</keyword>
<comment type="similarity">
    <text evidence="4">Belongs to the glycosyltransferase 4 family.</text>
</comment>
<keyword evidence="13 19" id="KW-1133">Transmembrane helix</keyword>
<dbReference type="Pfam" id="PF00953">
    <property type="entry name" value="Glycos_transf_4"/>
    <property type="match status" value="1"/>
</dbReference>
<evidence type="ECO:0000256" key="10">
    <source>
        <dbReference type="ARBA" id="ARBA00022723"/>
    </source>
</evidence>
<name>A0ABX6EQK5_KLUMA</name>
<dbReference type="PANTHER" id="PTHR10571:SF0">
    <property type="entry name" value="UDP-N-ACETYLGLUCOSAMINE--DOLICHYL-PHOSPHATE N-ACETYLGLUCOSAMINEPHOSPHOTRANSFERASE"/>
    <property type="match status" value="1"/>
</dbReference>
<feature type="transmembrane region" description="Helical" evidence="19">
    <location>
        <begin position="286"/>
        <end position="304"/>
    </location>
</feature>
<evidence type="ECO:0000256" key="9">
    <source>
        <dbReference type="ARBA" id="ARBA00022692"/>
    </source>
</evidence>
<sequence length="447" mass="50477">MLPYLLLVIALSIIVYFKDISPIGSAIGFSIIGYVTVDALIPRVSDSFIKIGLFGKDLSKPGRPVIPESIGSVSATVYLFIMFFSIPFMFYKYLVTTSGGGYRDVVAQQQTQEQLFPHGKLSEFLSALLCLESTILLGAADDLFDIRWRHKFFLPAIAAIPLLIVYYVDFSVTYVLIPRFVQEFLNTTMTSVDLGALYYVYMASVAIFCPNSINILAGVNGLEVGQSIVLAFIFLINDILYLTMGVNEHAQESHLFSLLLIIPFLGVSIALFKWNRWPAKVFVGDTYCYFAGMVFAVVGILGHFSKTTLLFFLPQIFNFLYSAPQLFGLVPCPRHRLPKFHEEDWLMYTSRAEFKEKKPKKIVSTMLKILYKFKLIDINIDPKTNEILDCSNMTLINLIIVWFGPMREDKLCNTILLLQFSIGLAAICLRHLLGSLLFGNDNLWKVV</sequence>
<dbReference type="Proteomes" id="UP000422736">
    <property type="component" value="Chromosome 2"/>
</dbReference>
<feature type="transmembrane region" description="Helical" evidence="19">
    <location>
        <begin position="255"/>
        <end position="274"/>
    </location>
</feature>
<evidence type="ECO:0000313" key="20">
    <source>
        <dbReference type="EMBL" id="QGN14599.1"/>
    </source>
</evidence>
<dbReference type="InterPro" id="IPR000715">
    <property type="entry name" value="Glycosyl_transferase_4"/>
</dbReference>
<evidence type="ECO:0000256" key="12">
    <source>
        <dbReference type="ARBA" id="ARBA00022842"/>
    </source>
</evidence>
<dbReference type="EMBL" id="CP015055">
    <property type="protein sequence ID" value="QGN14599.1"/>
    <property type="molecule type" value="Genomic_DNA"/>
</dbReference>
<evidence type="ECO:0000313" key="21">
    <source>
        <dbReference type="Proteomes" id="UP000422736"/>
    </source>
</evidence>
<evidence type="ECO:0000256" key="5">
    <source>
        <dbReference type="ARBA" id="ARBA00013225"/>
    </source>
</evidence>
<evidence type="ECO:0000256" key="11">
    <source>
        <dbReference type="ARBA" id="ARBA00022824"/>
    </source>
</evidence>
<protein>
    <recommendedName>
        <fullName evidence="6">UDP-N-acetylglucosamine--dolichyl-phosphate N-acetylglucosaminephosphotransferase</fullName>
        <ecNumber evidence="5">2.7.8.15</ecNumber>
    </recommendedName>
    <alternativeName>
        <fullName evidence="15">GlcNAc-1-P transferase</fullName>
    </alternativeName>
    <alternativeName>
        <fullName evidence="16">N-acetylglucosamine-1-phosphate transferase</fullName>
    </alternativeName>
</protein>
<keyword evidence="11" id="KW-0256">Endoplasmic reticulum</keyword>
<feature type="transmembrane region" description="Helical" evidence="19">
    <location>
        <begin position="65"/>
        <end position="90"/>
    </location>
</feature>
<evidence type="ECO:0000256" key="17">
    <source>
        <dbReference type="ARBA" id="ARBA00044717"/>
    </source>
</evidence>
<evidence type="ECO:0000256" key="13">
    <source>
        <dbReference type="ARBA" id="ARBA00022989"/>
    </source>
</evidence>
<comment type="pathway">
    <text evidence="3">Protein modification; protein glycosylation.</text>
</comment>
<keyword evidence="12" id="KW-0460">Magnesium</keyword>
<keyword evidence="8" id="KW-0808">Transferase</keyword>
<dbReference type="CDD" id="cd06855">
    <property type="entry name" value="GT_GPT_euk"/>
    <property type="match status" value="1"/>
</dbReference>
<evidence type="ECO:0000256" key="6">
    <source>
        <dbReference type="ARBA" id="ARBA00017659"/>
    </source>
</evidence>
<evidence type="ECO:0000256" key="8">
    <source>
        <dbReference type="ARBA" id="ARBA00022679"/>
    </source>
</evidence>
<evidence type="ECO:0000256" key="16">
    <source>
        <dbReference type="ARBA" id="ARBA00033238"/>
    </source>
</evidence>
<gene>
    <name evidence="20" type="primary">ALG7</name>
    <name evidence="20" type="ORF">FIM1_1262</name>
</gene>
<evidence type="ECO:0000256" key="7">
    <source>
        <dbReference type="ARBA" id="ARBA00022676"/>
    </source>
</evidence>
<feature type="transmembrane region" description="Helical" evidence="19">
    <location>
        <begin position="152"/>
        <end position="177"/>
    </location>
</feature>
<proteinExistence type="inferred from homology"/>
<evidence type="ECO:0000256" key="3">
    <source>
        <dbReference type="ARBA" id="ARBA00004922"/>
    </source>
</evidence>
<feature type="transmembrane region" description="Helical" evidence="19">
    <location>
        <begin position="310"/>
        <end position="330"/>
    </location>
</feature>
<accession>A0ABX6EQK5</accession>
<comment type="function">
    <text evidence="17">UDP-N-acetylglucosamine--dolichyl-phosphate N-acetylglucosaminephosphotransferase that operates in the biosynthetic pathway of dolichol-linked oligosaccharides, the glycan precursors employed in protein asparagine (N)-glycosylation. The assembly of dolichol-linked oligosaccharides begins on the cytosolic side of the endoplasmic reticulum membrane and finishes in its lumen. The sequential addition of sugars to dolichol pyrophosphate produces dolichol-linked oligosaccharides containing fourteen sugars, including two GlcNAcs, nine mannoses and three glucoses. Once assembled, the oligosaccharide is transferred from the lipid to nascent proteins by oligosaccharyltransferases. Catalyzes the initial step of dolichol-linked oligosaccharide biosynthesis, transfering GlcNAc-1-P from cytosolic UDP-GlcNAc onto the carrier lipid dolichyl phosphate (P-dolichol), yielding GlcNAc-P-P-dolichol embedded in the cytoplasmic leaflet of the endoplasmic reticulum membrane.</text>
</comment>
<keyword evidence="7" id="KW-0328">Glycosyltransferase</keyword>
<dbReference type="PANTHER" id="PTHR10571">
    <property type="entry name" value="UDP-N-ACETYLGLUCOSAMINE--DOLICHYL-PHOSPHATE N-ACETYLGLUCOSAMINEPHOSPHOTRANSFERASE"/>
    <property type="match status" value="1"/>
</dbReference>
<feature type="transmembrane region" description="Helical" evidence="19">
    <location>
        <begin position="415"/>
        <end position="438"/>
    </location>
</feature>
<evidence type="ECO:0000256" key="15">
    <source>
        <dbReference type="ARBA" id="ARBA00029567"/>
    </source>
</evidence>
<dbReference type="EC" id="2.7.8.15" evidence="5"/>
<comment type="subcellular location">
    <subcellularLocation>
        <location evidence="2">Endoplasmic reticulum membrane</location>
        <topology evidence="2">Multi-pass membrane protein</topology>
    </subcellularLocation>
</comment>
<reference evidence="20 21" key="2">
    <citation type="submission" date="2019-11" db="EMBL/GenBank/DDBJ databases">
        <authorList>
            <person name="Lu H."/>
        </authorList>
    </citation>
    <scope>NUCLEOTIDE SEQUENCE [LARGE SCALE GENOMIC DNA]</scope>
    <source>
        <strain evidence="20 21">FIM1</strain>
    </source>
</reference>
<keyword evidence="21" id="KW-1185">Reference proteome</keyword>
<feature type="transmembrane region" description="Helical" evidence="19">
    <location>
        <begin position="224"/>
        <end position="243"/>
    </location>
</feature>
<keyword evidence="10" id="KW-0479">Metal-binding</keyword>
<evidence type="ECO:0000256" key="1">
    <source>
        <dbReference type="ARBA" id="ARBA00001946"/>
    </source>
</evidence>
<comment type="catalytic activity">
    <reaction evidence="18">
        <text>a di-trans,poly-cis-dolichyl phosphate + UDP-N-acetyl-alpha-D-glucosamine = an N-acetyl-alpha-D-glucosaminyl-diphospho-di-trans,poly-cis-dolichol + UMP</text>
        <dbReference type="Rhea" id="RHEA:13289"/>
        <dbReference type="Rhea" id="RHEA-COMP:19498"/>
        <dbReference type="Rhea" id="RHEA-COMP:19507"/>
        <dbReference type="ChEBI" id="CHEBI:57683"/>
        <dbReference type="ChEBI" id="CHEBI:57705"/>
        <dbReference type="ChEBI" id="CHEBI:57865"/>
        <dbReference type="ChEBI" id="CHEBI:58427"/>
        <dbReference type="EC" id="2.7.8.15"/>
    </reaction>
    <physiologicalReaction direction="left-to-right" evidence="18">
        <dbReference type="Rhea" id="RHEA:13290"/>
    </physiologicalReaction>
</comment>
<evidence type="ECO:0000256" key="19">
    <source>
        <dbReference type="SAM" id="Phobius"/>
    </source>
</evidence>
<keyword evidence="14 19" id="KW-0472">Membrane</keyword>
<evidence type="ECO:0000256" key="14">
    <source>
        <dbReference type="ARBA" id="ARBA00023136"/>
    </source>
</evidence>